<keyword evidence="5" id="KW-0472">Membrane</keyword>
<feature type="compositionally biased region" description="Low complexity" evidence="4">
    <location>
        <begin position="1"/>
        <end position="28"/>
    </location>
</feature>
<feature type="region of interest" description="Disordered" evidence="4">
    <location>
        <begin position="138"/>
        <end position="167"/>
    </location>
</feature>
<dbReference type="InterPro" id="IPR052065">
    <property type="entry name" value="Compl_asym_regulator"/>
</dbReference>
<feature type="compositionally biased region" description="Low complexity" evidence="4">
    <location>
        <begin position="35"/>
        <end position="104"/>
    </location>
</feature>
<evidence type="ECO:0000256" key="2">
    <source>
        <dbReference type="ARBA" id="ARBA00023157"/>
    </source>
</evidence>
<dbReference type="SUPFAM" id="SSF82895">
    <property type="entry name" value="TSP-1 type 1 repeat"/>
    <property type="match status" value="1"/>
</dbReference>
<dbReference type="PROSITE" id="PS50024">
    <property type="entry name" value="SEA"/>
    <property type="match status" value="1"/>
</dbReference>
<organism evidence="8 9">
    <name type="scientific">Porites lobata</name>
    <dbReference type="NCBI Taxonomy" id="104759"/>
    <lineage>
        <taxon>Eukaryota</taxon>
        <taxon>Metazoa</taxon>
        <taxon>Cnidaria</taxon>
        <taxon>Anthozoa</taxon>
        <taxon>Hexacorallia</taxon>
        <taxon>Scleractinia</taxon>
        <taxon>Fungiina</taxon>
        <taxon>Poritidae</taxon>
        <taxon>Porites</taxon>
    </lineage>
</organism>
<dbReference type="PROSITE" id="PS50026">
    <property type="entry name" value="EGF_3"/>
    <property type="match status" value="1"/>
</dbReference>
<keyword evidence="5" id="KW-1133">Transmembrane helix</keyword>
<dbReference type="CDD" id="cd00054">
    <property type="entry name" value="EGF_CA"/>
    <property type="match status" value="1"/>
</dbReference>
<keyword evidence="9" id="KW-1185">Reference proteome</keyword>
<evidence type="ECO:0000256" key="4">
    <source>
        <dbReference type="SAM" id="MobiDB-lite"/>
    </source>
</evidence>
<dbReference type="Proteomes" id="UP001159405">
    <property type="component" value="Unassembled WGS sequence"/>
</dbReference>
<dbReference type="Gene3D" id="3.30.70.960">
    <property type="entry name" value="SEA domain"/>
    <property type="match status" value="1"/>
</dbReference>
<dbReference type="EMBL" id="CALNXK010000230">
    <property type="protein sequence ID" value="CAH3177802.1"/>
    <property type="molecule type" value="Genomic_DNA"/>
</dbReference>
<dbReference type="PROSITE" id="PS00022">
    <property type="entry name" value="EGF_1"/>
    <property type="match status" value="1"/>
</dbReference>
<feature type="compositionally biased region" description="Basic and acidic residues" evidence="4">
    <location>
        <begin position="745"/>
        <end position="757"/>
    </location>
</feature>
<evidence type="ECO:0000313" key="8">
    <source>
        <dbReference type="EMBL" id="CAH3177802.1"/>
    </source>
</evidence>
<evidence type="ECO:0000256" key="5">
    <source>
        <dbReference type="SAM" id="Phobius"/>
    </source>
</evidence>
<dbReference type="InterPro" id="IPR000742">
    <property type="entry name" value="EGF"/>
</dbReference>
<dbReference type="SUPFAM" id="SSF57196">
    <property type="entry name" value="EGF/Laminin"/>
    <property type="match status" value="1"/>
</dbReference>
<dbReference type="PROSITE" id="PS01186">
    <property type="entry name" value="EGF_2"/>
    <property type="match status" value="1"/>
</dbReference>
<evidence type="ECO:0000259" key="7">
    <source>
        <dbReference type="PROSITE" id="PS50026"/>
    </source>
</evidence>
<evidence type="ECO:0000259" key="6">
    <source>
        <dbReference type="PROSITE" id="PS50024"/>
    </source>
</evidence>
<feature type="compositionally biased region" description="Low complexity" evidence="4">
    <location>
        <begin position="217"/>
        <end position="264"/>
    </location>
</feature>
<dbReference type="PROSITE" id="PS50092">
    <property type="entry name" value="TSP1"/>
    <property type="match status" value="1"/>
</dbReference>
<dbReference type="PANTHER" id="PTHR22906:SF54">
    <property type="entry name" value="IG-LIKE DOMAIN-CONTAINING PROTEIN"/>
    <property type="match status" value="1"/>
</dbReference>
<dbReference type="InterPro" id="IPR000082">
    <property type="entry name" value="SEA_dom"/>
</dbReference>
<accession>A0ABN8RKD6</accession>
<keyword evidence="3" id="KW-0245">EGF-like domain</keyword>
<comment type="caution">
    <text evidence="8">The sequence shown here is derived from an EMBL/GenBank/DDBJ whole genome shotgun (WGS) entry which is preliminary data.</text>
</comment>
<sequence length="757" mass="80174">MSTTTSTQESSSTPSMDLLTSQSTLSPSSLPPQSPSLTPSSSRPKLSQYPSLPTTTSTLTSTPLSYSLIPTSPLKTSRSSSASLSSPSLSLLPSPLPSSTVLPPVSSPSLLHLPLTSSSPLSSLLVVSLSRISSPAVSPTTLPSISSPSSLHSQSEPQSASSTSPSSSSSMLIFLSSSLPSESSLLLTSLSSSSSSSSALTSAPSTSSMKRASSPWPLYSASNPSSSLTPSPGPLSSPNVAPSTSLESSSSSLQPSSPLQSLPSPSSSLFSLPAPSIPFLTPSSPLKKAQLSFPSVSLPETAMTSINLSLTQISSSTFISWSNYSQQQSSLVNNSTTYNVTTQETSNVIAAITSSGIFGETPTSFMSSSIALVTSTTSPPDEPRILNLTFSLISETFHEDLNNASSAKFVNLSGRVNLTLWELLRAFKKGLVDVRILQFRNGSVKVDSELVISSASNVTAQDVNQSLWTGNGSNSEGFIFGHIIVKETCTSGYCRNSGSCQEGAFGAKCSCSAGFVGTRCTQVAAFPVDGKYSDWSEFTDCTKTCGGGQKSRRRSCTNPPPQNGGKDCASLGANTEYADCNVDVSCPVSSEIWIAVGISCGAFLIILILLVLLCLRRRRKKAEENKRSMDLYNSNGHRNTPIPLEVIYEDKTVPKPSNKGHLNPEFIGEDDDDNDIYKAQLLLFLKQSHLIRPNVYPDEQDNNSDTSDYSRKNSRRVSALSAASDKNQGDNDKPVVEIETAGQTQHDKKELPSTELW</sequence>
<dbReference type="PANTHER" id="PTHR22906">
    <property type="entry name" value="PROPERDIN"/>
    <property type="match status" value="1"/>
</dbReference>
<dbReference type="Gene3D" id="2.10.25.10">
    <property type="entry name" value="Laminin"/>
    <property type="match status" value="1"/>
</dbReference>
<feature type="domain" description="SEA" evidence="6">
    <location>
        <begin position="382"/>
        <end position="490"/>
    </location>
</feature>
<dbReference type="SUPFAM" id="SSF82671">
    <property type="entry name" value="SEA domain"/>
    <property type="match status" value="1"/>
</dbReference>
<dbReference type="Gene3D" id="2.20.100.10">
    <property type="entry name" value="Thrombospondin type-1 (TSP1) repeat"/>
    <property type="match status" value="1"/>
</dbReference>
<feature type="compositionally biased region" description="Low complexity" evidence="4">
    <location>
        <begin position="192"/>
        <end position="208"/>
    </location>
</feature>
<proteinExistence type="predicted"/>
<evidence type="ECO:0000256" key="1">
    <source>
        <dbReference type="ARBA" id="ARBA00022737"/>
    </source>
</evidence>
<feature type="region of interest" description="Disordered" evidence="4">
    <location>
        <begin position="694"/>
        <end position="757"/>
    </location>
</feature>
<reference evidence="8 9" key="1">
    <citation type="submission" date="2022-05" db="EMBL/GenBank/DDBJ databases">
        <authorList>
            <consortium name="Genoscope - CEA"/>
            <person name="William W."/>
        </authorList>
    </citation>
    <scope>NUCLEOTIDE SEQUENCE [LARGE SCALE GENOMIC DNA]</scope>
</reference>
<protein>
    <recommendedName>
        <fullName evidence="10">EGF-like domain-containing protein</fullName>
    </recommendedName>
</protein>
<keyword evidence="2 3" id="KW-1015">Disulfide bond</keyword>
<gene>
    <name evidence="8" type="ORF">PLOB_00019932</name>
</gene>
<comment type="caution">
    <text evidence="3">Lacks conserved residue(s) required for the propagation of feature annotation.</text>
</comment>
<feature type="domain" description="EGF-like" evidence="7">
    <location>
        <begin position="485"/>
        <end position="521"/>
    </location>
</feature>
<feature type="region of interest" description="Disordered" evidence="4">
    <location>
        <begin position="192"/>
        <end position="264"/>
    </location>
</feature>
<dbReference type="InterPro" id="IPR036364">
    <property type="entry name" value="SEA_dom_sf"/>
</dbReference>
<keyword evidence="5" id="KW-0812">Transmembrane</keyword>
<evidence type="ECO:0000313" key="9">
    <source>
        <dbReference type="Proteomes" id="UP001159405"/>
    </source>
</evidence>
<feature type="compositionally biased region" description="Basic and acidic residues" evidence="4">
    <location>
        <begin position="727"/>
        <end position="736"/>
    </location>
</feature>
<evidence type="ECO:0000256" key="3">
    <source>
        <dbReference type="PROSITE-ProRule" id="PRU00076"/>
    </source>
</evidence>
<evidence type="ECO:0008006" key="10">
    <source>
        <dbReference type="Google" id="ProtNLM"/>
    </source>
</evidence>
<name>A0ABN8RKD6_9CNID</name>
<dbReference type="Pfam" id="PF00090">
    <property type="entry name" value="TSP_1"/>
    <property type="match status" value="1"/>
</dbReference>
<feature type="disulfide bond" evidence="3">
    <location>
        <begin position="511"/>
        <end position="520"/>
    </location>
</feature>
<dbReference type="InterPro" id="IPR036383">
    <property type="entry name" value="TSP1_rpt_sf"/>
</dbReference>
<dbReference type="InterPro" id="IPR000884">
    <property type="entry name" value="TSP1_rpt"/>
</dbReference>
<dbReference type="SMART" id="SM00209">
    <property type="entry name" value="TSP1"/>
    <property type="match status" value="1"/>
</dbReference>
<dbReference type="Pfam" id="PF01390">
    <property type="entry name" value="SEA"/>
    <property type="match status" value="1"/>
</dbReference>
<feature type="transmembrane region" description="Helical" evidence="5">
    <location>
        <begin position="592"/>
        <end position="615"/>
    </location>
</feature>
<keyword evidence="1" id="KW-0677">Repeat</keyword>
<feature type="region of interest" description="Disordered" evidence="4">
    <location>
        <begin position="1"/>
        <end position="104"/>
    </location>
</feature>